<evidence type="ECO:0008006" key="3">
    <source>
        <dbReference type="Google" id="ProtNLM"/>
    </source>
</evidence>
<proteinExistence type="predicted"/>
<reference evidence="1 2" key="2">
    <citation type="journal article" date="2011" name="Stand. Genomic Sci.">
        <title>Complete genome sequence of Leadbetterella byssophila type strain (4M15).</title>
        <authorList>
            <person name="Abt B."/>
            <person name="Teshima H."/>
            <person name="Lucas S."/>
            <person name="Lapidus A."/>
            <person name="Del Rio T.G."/>
            <person name="Nolan M."/>
            <person name="Tice H."/>
            <person name="Cheng J.F."/>
            <person name="Pitluck S."/>
            <person name="Liolios K."/>
            <person name="Pagani I."/>
            <person name="Ivanova N."/>
            <person name="Mavromatis K."/>
            <person name="Pati A."/>
            <person name="Tapia R."/>
            <person name="Han C."/>
            <person name="Goodwin L."/>
            <person name="Chen A."/>
            <person name="Palaniappan K."/>
            <person name="Land M."/>
            <person name="Hauser L."/>
            <person name="Chang Y.J."/>
            <person name="Jeffries C.D."/>
            <person name="Rohde M."/>
            <person name="Goker M."/>
            <person name="Tindall B.J."/>
            <person name="Detter J.C."/>
            <person name="Woyke T."/>
            <person name="Bristow J."/>
            <person name="Eisen J.A."/>
            <person name="Markowitz V."/>
            <person name="Hugenholtz P."/>
            <person name="Klenk H.P."/>
            <person name="Kyrpides N.C."/>
        </authorList>
    </citation>
    <scope>NUCLEOTIDE SEQUENCE [LARGE SCALE GENOMIC DNA]</scope>
    <source>
        <strain evidence="2">DSM 17132 / JCM 16389 / KACC 11308 / NBRC 106382 / 4M15</strain>
    </source>
</reference>
<dbReference type="RefSeq" id="WP_013407128.1">
    <property type="nucleotide sequence ID" value="NC_014655.1"/>
</dbReference>
<dbReference type="OrthoDB" id="770607at2"/>
<reference key="1">
    <citation type="submission" date="2010-11" db="EMBL/GenBank/DDBJ databases">
        <title>The complete genome of Leadbetterella byssophila DSM 17132.</title>
        <authorList>
            <consortium name="US DOE Joint Genome Institute (JGI-PGF)"/>
            <person name="Lucas S."/>
            <person name="Copeland A."/>
            <person name="Lapidus A."/>
            <person name="Glavina del Rio T."/>
            <person name="Dalin E."/>
            <person name="Tice H."/>
            <person name="Bruce D."/>
            <person name="Goodwin L."/>
            <person name="Pitluck S."/>
            <person name="Kyrpides N."/>
            <person name="Mavromatis K."/>
            <person name="Ivanova N."/>
            <person name="Teshima H."/>
            <person name="Brettin T."/>
            <person name="Detter J.C."/>
            <person name="Han C."/>
            <person name="Tapia R."/>
            <person name="Land M."/>
            <person name="Hauser L."/>
            <person name="Markowitz V."/>
            <person name="Cheng J.-F."/>
            <person name="Hugenholtz P."/>
            <person name="Woyke T."/>
            <person name="Wu D."/>
            <person name="Tindall B."/>
            <person name="Pomrenke H.G."/>
            <person name="Brambilla E."/>
            <person name="Klenk H.-P."/>
            <person name="Eisen J.A."/>
        </authorList>
    </citation>
    <scope>NUCLEOTIDE SEQUENCE [LARGE SCALE GENOMIC DNA]</scope>
    <source>
        <strain>DSM 17132</strain>
    </source>
</reference>
<keyword evidence="2" id="KW-1185">Reference proteome</keyword>
<gene>
    <name evidence="1" type="ordered locus">Lbys_0289</name>
</gene>
<sequence length="411" mass="45453">MKYFLGITIALLFVSCKDPDIEDSPKEPLKTSHGEFIGTLLQAMIGPEGGLMKSPGITVSIPKSAVEKETQFMIQEVAPNPNLSIVKVYRILPEDIVLKKEVEITLSYTEEDYAGSDEDFLFPGYQDAEGLWHKMMNCTLDKGKKELKVKTKHFSDWGIFREIRIHSPKDEIGSKEEVELELFAQDMYAETADADDYLLTASAISSDKIMEWKVISGGGTISGGKSSKVRFTAPETDSKIEVIIEVTAKNLISKSHPDRPGSGGMVIIRKTLTILPEEYVIWTIGGKKFTSKFHALGVFNGESILTATAVESEIGFRANGTKLGKYSFGKLTDPQSSQFTGSFNLVSYLSEYTECNTFKKVYGEGSVVFEIFGESGGGIVQGTFEGVLYKLGDCDVSNKHIYGTFRIKRTY</sequence>
<dbReference type="KEGG" id="lby:Lbys_0289"/>
<dbReference type="Proteomes" id="UP000007435">
    <property type="component" value="Chromosome"/>
</dbReference>
<accession>E4RUS2</accession>
<dbReference type="eggNOG" id="ENOG502ZWRK">
    <property type="taxonomic scope" value="Bacteria"/>
</dbReference>
<protein>
    <recommendedName>
        <fullName evidence="3">ZU5 domain-containing protein</fullName>
    </recommendedName>
</protein>
<evidence type="ECO:0000313" key="2">
    <source>
        <dbReference type="Proteomes" id="UP000007435"/>
    </source>
</evidence>
<dbReference type="STRING" id="649349.Lbys_0289"/>
<name>E4RUS2_LEAB4</name>
<dbReference type="EMBL" id="CP002305">
    <property type="protein sequence ID" value="ADQ16073.1"/>
    <property type="molecule type" value="Genomic_DNA"/>
</dbReference>
<organism evidence="1 2">
    <name type="scientific">Leadbetterella byssophila (strain DSM 17132 / JCM 16389 / KACC 11308 / NBRC 106382 / 4M15)</name>
    <dbReference type="NCBI Taxonomy" id="649349"/>
    <lineage>
        <taxon>Bacteria</taxon>
        <taxon>Pseudomonadati</taxon>
        <taxon>Bacteroidota</taxon>
        <taxon>Cytophagia</taxon>
        <taxon>Cytophagales</taxon>
        <taxon>Leadbetterellaceae</taxon>
        <taxon>Leadbetterella</taxon>
    </lineage>
</organism>
<dbReference type="HOGENOM" id="CLU_051341_0_0_10"/>
<evidence type="ECO:0000313" key="1">
    <source>
        <dbReference type="EMBL" id="ADQ16073.1"/>
    </source>
</evidence>
<dbReference type="PROSITE" id="PS51257">
    <property type="entry name" value="PROKAR_LIPOPROTEIN"/>
    <property type="match status" value="1"/>
</dbReference>
<dbReference type="Gene3D" id="2.60.220.30">
    <property type="match status" value="1"/>
</dbReference>
<dbReference type="AlphaFoldDB" id="E4RUS2"/>